<evidence type="ECO:0000259" key="2">
    <source>
        <dbReference type="PROSITE" id="PS50125"/>
    </source>
</evidence>
<dbReference type="SMART" id="SM00044">
    <property type="entry name" value="CYCc"/>
    <property type="match status" value="1"/>
</dbReference>
<keyword evidence="1" id="KW-1133">Transmembrane helix</keyword>
<feature type="transmembrane region" description="Helical" evidence="1">
    <location>
        <begin position="107"/>
        <end position="128"/>
    </location>
</feature>
<evidence type="ECO:0000313" key="3">
    <source>
        <dbReference type="EMBL" id="MFD1328839.1"/>
    </source>
</evidence>
<feature type="domain" description="Guanylate cyclase" evidence="2">
    <location>
        <begin position="237"/>
        <end position="369"/>
    </location>
</feature>
<accession>A0ABW3YY89</accession>
<dbReference type="Pfam" id="PF00211">
    <property type="entry name" value="Guanylate_cyc"/>
    <property type="match status" value="1"/>
</dbReference>
<dbReference type="PROSITE" id="PS50125">
    <property type="entry name" value="GUANYLATE_CYCLASE_2"/>
    <property type="match status" value="1"/>
</dbReference>
<keyword evidence="1" id="KW-0472">Membrane</keyword>
<organism evidence="3 4">
    <name type="scientific">Mycoplana ramosa</name>
    <name type="common">Mycoplana bullata</name>
    <dbReference type="NCBI Taxonomy" id="40837"/>
    <lineage>
        <taxon>Bacteria</taxon>
        <taxon>Pseudomonadati</taxon>
        <taxon>Pseudomonadota</taxon>
        <taxon>Alphaproteobacteria</taxon>
        <taxon>Hyphomicrobiales</taxon>
        <taxon>Rhizobiaceae</taxon>
        <taxon>Mycoplana</taxon>
    </lineage>
</organism>
<feature type="transmembrane region" description="Helical" evidence="1">
    <location>
        <begin position="29"/>
        <end position="47"/>
    </location>
</feature>
<dbReference type="CDD" id="cd07302">
    <property type="entry name" value="CHD"/>
    <property type="match status" value="1"/>
</dbReference>
<sequence>MPNHSARHSARVHTADDGCFRMRVIGSELLRVAAVAVLVGNFVIGTYQRSPVHTALIGGYLAVTLLSLFVAARRPNAEWRQPLFVLADAVAILLMLFMHAGQGPLDHGHALTPPGLVVVFVLLINAALTSDARHVVRFSSIVFVGWMSIIAAAVANTGLGFSEALIDAEVQRELGLALSFGVTALAVYVIVREYAETATAAEAARRRGSNLARFFSPTVVDQLAGGENLQLQRRKVAVMFVDLRGFTSFAESAVAGQLRHMLSEFRDIVSAAVVRHGGAVDKFLGDGVMAVFGHPAPRADDADRALACAVELVGELEQWRKREEAAGRPALRAGIGLHAGTAMAGVLEAGCHSEYTVLGDVVNVAQRLQAVSMSVGATLVVSEELKSAAKTIGTLTAWRNAKAVTIPGRKLPLDIAYV</sequence>
<evidence type="ECO:0000256" key="1">
    <source>
        <dbReference type="SAM" id="Phobius"/>
    </source>
</evidence>
<comment type="caution">
    <text evidence="3">The sequence shown here is derived from an EMBL/GenBank/DDBJ whole genome shotgun (WGS) entry which is preliminary data.</text>
</comment>
<evidence type="ECO:0000313" key="4">
    <source>
        <dbReference type="Proteomes" id="UP001597173"/>
    </source>
</evidence>
<dbReference type="InterPro" id="IPR029787">
    <property type="entry name" value="Nucleotide_cyclase"/>
</dbReference>
<dbReference type="EMBL" id="JBHTNF010000007">
    <property type="protein sequence ID" value="MFD1328839.1"/>
    <property type="molecule type" value="Genomic_DNA"/>
</dbReference>
<feature type="transmembrane region" description="Helical" evidence="1">
    <location>
        <begin position="53"/>
        <end position="71"/>
    </location>
</feature>
<keyword evidence="4" id="KW-1185">Reference proteome</keyword>
<name>A0ABW3YY89_MYCRA</name>
<dbReference type="InterPro" id="IPR001054">
    <property type="entry name" value="A/G_cyclase"/>
</dbReference>
<gene>
    <name evidence="3" type="ORF">ACFQ33_13160</name>
</gene>
<reference evidence="4" key="1">
    <citation type="journal article" date="2019" name="Int. J. Syst. Evol. Microbiol.">
        <title>The Global Catalogue of Microorganisms (GCM) 10K type strain sequencing project: providing services to taxonomists for standard genome sequencing and annotation.</title>
        <authorList>
            <consortium name="The Broad Institute Genomics Platform"/>
            <consortium name="The Broad Institute Genome Sequencing Center for Infectious Disease"/>
            <person name="Wu L."/>
            <person name="Ma J."/>
        </authorList>
    </citation>
    <scope>NUCLEOTIDE SEQUENCE [LARGE SCALE GENOMIC DNA]</scope>
    <source>
        <strain evidence="4">CCUG 55609</strain>
    </source>
</reference>
<dbReference type="Proteomes" id="UP001597173">
    <property type="component" value="Unassembled WGS sequence"/>
</dbReference>
<dbReference type="SUPFAM" id="SSF55073">
    <property type="entry name" value="Nucleotide cyclase"/>
    <property type="match status" value="1"/>
</dbReference>
<keyword evidence="1" id="KW-0812">Transmembrane</keyword>
<dbReference type="InterPro" id="IPR050697">
    <property type="entry name" value="Adenylyl/Guanylyl_Cyclase_3/4"/>
</dbReference>
<dbReference type="PANTHER" id="PTHR43081">
    <property type="entry name" value="ADENYLATE CYCLASE, TERMINAL-DIFFERENTIATION SPECIFIC-RELATED"/>
    <property type="match status" value="1"/>
</dbReference>
<feature type="transmembrane region" description="Helical" evidence="1">
    <location>
        <begin position="83"/>
        <end position="101"/>
    </location>
</feature>
<dbReference type="RefSeq" id="WP_374839491.1">
    <property type="nucleotide sequence ID" value="NZ_JBHEEW010000009.1"/>
</dbReference>
<dbReference type="Gene3D" id="3.30.70.1230">
    <property type="entry name" value="Nucleotide cyclase"/>
    <property type="match status" value="1"/>
</dbReference>
<feature type="transmembrane region" description="Helical" evidence="1">
    <location>
        <begin position="174"/>
        <end position="191"/>
    </location>
</feature>
<proteinExistence type="predicted"/>
<dbReference type="PANTHER" id="PTHR43081:SF1">
    <property type="entry name" value="ADENYLATE CYCLASE, TERMINAL-DIFFERENTIATION SPECIFIC"/>
    <property type="match status" value="1"/>
</dbReference>
<feature type="transmembrane region" description="Helical" evidence="1">
    <location>
        <begin position="135"/>
        <end position="154"/>
    </location>
</feature>
<protein>
    <submittedName>
        <fullName evidence="3">Adenylate/guanylate cyclase domain-containing protein</fullName>
    </submittedName>
</protein>